<gene>
    <name evidence="3" type="ORF">GYMLUDRAFT_120890</name>
</gene>
<proteinExistence type="predicted"/>
<name>A0A0D0BJW3_9AGAR</name>
<sequence length="166" mass="18612">MLCWKQYWESANKRAKGKAWLDVFVVIQKRELNMFTFGENGAGGSGVFGKGNRLSNACRVGIVQLAHSLAHVLPPPGYNRQRPHCMILTLANSGVYFFQAGTEELVKEWVSTCNYWAARTSKEPLAGGVSNMEYCWNRVSDSTHARSQSDCESTRDSDVRSVRSTR</sequence>
<accession>A0A0D0BJW3</accession>
<keyword evidence="4" id="KW-1185">Reference proteome</keyword>
<dbReference type="Gene3D" id="2.30.29.30">
    <property type="entry name" value="Pleckstrin-homology domain (PH domain)/Phosphotyrosine-binding domain (PTB)"/>
    <property type="match status" value="1"/>
</dbReference>
<dbReference type="HOGENOM" id="CLU_1606595_0_0_1"/>
<dbReference type="InterPro" id="IPR011993">
    <property type="entry name" value="PH-like_dom_sf"/>
</dbReference>
<dbReference type="Proteomes" id="UP000053593">
    <property type="component" value="Unassembled WGS sequence"/>
</dbReference>
<feature type="non-terminal residue" evidence="3">
    <location>
        <position position="1"/>
    </location>
</feature>
<organism evidence="3 4">
    <name type="scientific">Collybiopsis luxurians FD-317 M1</name>
    <dbReference type="NCBI Taxonomy" id="944289"/>
    <lineage>
        <taxon>Eukaryota</taxon>
        <taxon>Fungi</taxon>
        <taxon>Dikarya</taxon>
        <taxon>Basidiomycota</taxon>
        <taxon>Agaricomycotina</taxon>
        <taxon>Agaricomycetes</taxon>
        <taxon>Agaricomycetidae</taxon>
        <taxon>Agaricales</taxon>
        <taxon>Marasmiineae</taxon>
        <taxon>Omphalotaceae</taxon>
        <taxon>Collybiopsis</taxon>
        <taxon>Collybiopsis luxurians</taxon>
    </lineage>
</organism>
<evidence type="ECO:0000256" key="1">
    <source>
        <dbReference type="SAM" id="MobiDB-lite"/>
    </source>
</evidence>
<dbReference type="Pfam" id="PF15410">
    <property type="entry name" value="PH_9"/>
    <property type="match status" value="1"/>
</dbReference>
<evidence type="ECO:0000313" key="3">
    <source>
        <dbReference type="EMBL" id="KIK49809.1"/>
    </source>
</evidence>
<dbReference type="SUPFAM" id="SSF50729">
    <property type="entry name" value="PH domain-like"/>
    <property type="match status" value="1"/>
</dbReference>
<feature type="domain" description="Pleckstrin homology" evidence="2">
    <location>
        <begin position="4"/>
        <end position="118"/>
    </location>
</feature>
<feature type="region of interest" description="Disordered" evidence="1">
    <location>
        <begin position="146"/>
        <end position="166"/>
    </location>
</feature>
<evidence type="ECO:0000259" key="2">
    <source>
        <dbReference type="Pfam" id="PF15410"/>
    </source>
</evidence>
<dbReference type="EMBL" id="KN834993">
    <property type="protein sequence ID" value="KIK49809.1"/>
    <property type="molecule type" value="Genomic_DNA"/>
</dbReference>
<dbReference type="AlphaFoldDB" id="A0A0D0BJW3"/>
<dbReference type="InterPro" id="IPR041681">
    <property type="entry name" value="PH_9"/>
</dbReference>
<protein>
    <recommendedName>
        <fullName evidence="2">Pleckstrin homology domain-containing protein</fullName>
    </recommendedName>
</protein>
<dbReference type="OrthoDB" id="2157641at2759"/>
<reference evidence="3 4" key="1">
    <citation type="submission" date="2014-04" db="EMBL/GenBank/DDBJ databases">
        <title>Evolutionary Origins and Diversification of the Mycorrhizal Mutualists.</title>
        <authorList>
            <consortium name="DOE Joint Genome Institute"/>
            <consortium name="Mycorrhizal Genomics Consortium"/>
            <person name="Kohler A."/>
            <person name="Kuo A."/>
            <person name="Nagy L.G."/>
            <person name="Floudas D."/>
            <person name="Copeland A."/>
            <person name="Barry K.W."/>
            <person name="Cichocki N."/>
            <person name="Veneault-Fourrey C."/>
            <person name="LaButti K."/>
            <person name="Lindquist E.A."/>
            <person name="Lipzen A."/>
            <person name="Lundell T."/>
            <person name="Morin E."/>
            <person name="Murat C."/>
            <person name="Riley R."/>
            <person name="Ohm R."/>
            <person name="Sun H."/>
            <person name="Tunlid A."/>
            <person name="Henrissat B."/>
            <person name="Grigoriev I.V."/>
            <person name="Hibbett D.S."/>
            <person name="Martin F."/>
        </authorList>
    </citation>
    <scope>NUCLEOTIDE SEQUENCE [LARGE SCALE GENOMIC DNA]</scope>
    <source>
        <strain evidence="3 4">FD-317 M1</strain>
    </source>
</reference>
<evidence type="ECO:0000313" key="4">
    <source>
        <dbReference type="Proteomes" id="UP000053593"/>
    </source>
</evidence>